<dbReference type="CDD" id="cd03791">
    <property type="entry name" value="GT5_Glycogen_synthase_DULL1-like"/>
    <property type="match status" value="1"/>
</dbReference>
<keyword evidence="5" id="KW-0328">Glycosyltransferase</keyword>
<feature type="domain" description="Starch synthase catalytic" evidence="9">
    <location>
        <begin position="22"/>
        <end position="176"/>
    </location>
</feature>
<dbReference type="GO" id="GO:0004373">
    <property type="term" value="F:alpha-1,4-glucan glucosyltransferase (UDP-glucose donor) activity"/>
    <property type="evidence" value="ECO:0007669"/>
    <property type="project" value="InterPro"/>
</dbReference>
<evidence type="ECO:0000256" key="2">
    <source>
        <dbReference type="ARBA" id="ARBA00002764"/>
    </source>
</evidence>
<comment type="catalytic activity">
    <reaction evidence="1">
        <text>[(1-&gt;4)-alpha-D-glucosyl](n) + ADP-alpha-D-glucose = [(1-&gt;4)-alpha-D-glucosyl](n+1) + ADP + H(+)</text>
        <dbReference type="Rhea" id="RHEA:18189"/>
        <dbReference type="Rhea" id="RHEA-COMP:9584"/>
        <dbReference type="Rhea" id="RHEA-COMP:9587"/>
        <dbReference type="ChEBI" id="CHEBI:15378"/>
        <dbReference type="ChEBI" id="CHEBI:15444"/>
        <dbReference type="ChEBI" id="CHEBI:57498"/>
        <dbReference type="ChEBI" id="CHEBI:456216"/>
        <dbReference type="EC" id="2.4.1.21"/>
    </reaction>
</comment>
<dbReference type="EMBL" id="VMGL01000051">
    <property type="protein sequence ID" value="TSC95985.1"/>
    <property type="molecule type" value="Genomic_DNA"/>
</dbReference>
<dbReference type="Proteomes" id="UP000318711">
    <property type="component" value="Unassembled WGS sequence"/>
</dbReference>
<dbReference type="NCBIfam" id="TIGR02095">
    <property type="entry name" value="glgA"/>
    <property type="match status" value="1"/>
</dbReference>
<dbReference type="SUPFAM" id="SSF53756">
    <property type="entry name" value="UDP-Glycosyltransferase/glycogen phosphorylase"/>
    <property type="match status" value="1"/>
</dbReference>
<dbReference type="GO" id="GO:0009011">
    <property type="term" value="F:alpha-1,4-glucan glucosyltransferase (ADP-glucose donor) activity"/>
    <property type="evidence" value="ECO:0007669"/>
    <property type="project" value="UniProtKB-EC"/>
</dbReference>
<dbReference type="Pfam" id="PF08323">
    <property type="entry name" value="Glyco_transf_5"/>
    <property type="match status" value="1"/>
</dbReference>
<dbReference type="GO" id="GO:0005978">
    <property type="term" value="P:glycogen biosynthetic process"/>
    <property type="evidence" value="ECO:0007669"/>
    <property type="project" value="UniProtKB-KW"/>
</dbReference>
<evidence type="ECO:0000256" key="4">
    <source>
        <dbReference type="ARBA" id="ARBA00012588"/>
    </source>
</evidence>
<dbReference type="AlphaFoldDB" id="A0A554LSY6"/>
<reference evidence="10 11" key="1">
    <citation type="submission" date="2017-07" db="EMBL/GenBank/DDBJ databases">
        <title>Mechanisms for carbon and nitrogen cycling indicate functional differentiation within the Candidate Phyla Radiation.</title>
        <authorList>
            <person name="Danczak R.E."/>
            <person name="Johnston M.D."/>
            <person name="Kenah C."/>
            <person name="Slattery M."/>
            <person name="Wrighton K.C."/>
            <person name="Wilkins M.J."/>
        </authorList>
    </citation>
    <scope>NUCLEOTIDE SEQUENCE [LARGE SCALE GENOMIC DNA]</scope>
    <source>
        <strain evidence="10">Licking1014_2</strain>
    </source>
</reference>
<proteinExistence type="inferred from homology"/>
<evidence type="ECO:0000313" key="11">
    <source>
        <dbReference type="Proteomes" id="UP000318711"/>
    </source>
</evidence>
<feature type="domain" description="Glycosyl transferase family 1" evidence="8">
    <location>
        <begin position="225"/>
        <end position="389"/>
    </location>
</feature>
<dbReference type="InterPro" id="IPR011835">
    <property type="entry name" value="GS/SS"/>
</dbReference>
<name>A0A554LSY6_9BACT</name>
<sequence length="420" mass="48750">MPIKIGEQEWRVSFCRDDIAGVVPVYLLCHDEFFGCYQTVYHHHESRGFYLLAAAALEFLKLIDWRPDIIHCHDWHAALLPFLLKNNYQNDQFFANTRTLLTIHNLSFQGENSTEVLRSDRGYGALPNLESPRLKKINFMKRGIIFADGVNAVSETYREEIMTHQFGNYLERVLRKYRRKVVGITNGIDEKIFSPNSDPNVKHPYSPSSAHRQRPKNKLWLQRHFRLALEKDIPLLTMASRLTNQKGIDLVIKILPEILKLDCQIIIVGSAGQKIARRLRALAKLYPKKMAVKTDFQNQEIMSMIYAGSDFLVVPSRFEPCGLVQLLALRYGAIPIVRHVGGLADTVENYHPRKHRGNGFVFHGYNQTEFYGAVVRALETYHHRDDWRNLVRGVMEQSYSWEIPAKKYIKLYRRLLKGVK</sequence>
<gene>
    <name evidence="10" type="ORF">CEN88_407</name>
</gene>
<comment type="similarity">
    <text evidence="3">Belongs to the glycosyltransferase 1 family. Bacterial/plant glycogen synthase subfamily.</text>
</comment>
<evidence type="ECO:0000259" key="8">
    <source>
        <dbReference type="Pfam" id="PF00534"/>
    </source>
</evidence>
<evidence type="ECO:0000259" key="9">
    <source>
        <dbReference type="Pfam" id="PF08323"/>
    </source>
</evidence>
<comment type="caution">
    <text evidence="10">The sequence shown here is derived from an EMBL/GenBank/DDBJ whole genome shotgun (WGS) entry which is preliminary data.</text>
</comment>
<dbReference type="PANTHER" id="PTHR45825">
    <property type="entry name" value="GRANULE-BOUND STARCH SYNTHASE 1, CHLOROPLASTIC/AMYLOPLASTIC"/>
    <property type="match status" value="1"/>
</dbReference>
<dbReference type="EC" id="2.4.1.21" evidence="4"/>
<evidence type="ECO:0000256" key="6">
    <source>
        <dbReference type="ARBA" id="ARBA00022679"/>
    </source>
</evidence>
<dbReference type="InterPro" id="IPR001296">
    <property type="entry name" value="Glyco_trans_1"/>
</dbReference>
<comment type="function">
    <text evidence="2">Synthesizes alpha-1,4-glucan chains using ADP-glucose.</text>
</comment>
<dbReference type="PANTHER" id="PTHR45825:SF11">
    <property type="entry name" value="ALPHA AMYLASE DOMAIN-CONTAINING PROTEIN"/>
    <property type="match status" value="1"/>
</dbReference>
<dbReference type="Pfam" id="PF00534">
    <property type="entry name" value="Glycos_transf_1"/>
    <property type="match status" value="1"/>
</dbReference>
<evidence type="ECO:0000313" key="10">
    <source>
        <dbReference type="EMBL" id="TSC95985.1"/>
    </source>
</evidence>
<dbReference type="Gene3D" id="3.40.50.2000">
    <property type="entry name" value="Glycogen Phosphorylase B"/>
    <property type="match status" value="2"/>
</dbReference>
<keyword evidence="7" id="KW-0320">Glycogen biosynthesis</keyword>
<dbReference type="InterPro" id="IPR013534">
    <property type="entry name" value="Starch_synth_cat_dom"/>
</dbReference>
<keyword evidence="6" id="KW-0808">Transferase</keyword>
<protein>
    <recommendedName>
        <fullName evidence="4">starch synthase</fullName>
        <ecNumber evidence="4">2.4.1.21</ecNumber>
    </recommendedName>
</protein>
<organism evidence="10 11">
    <name type="scientific">Candidatus Berkelbacteria bacterium Licking1014_2</name>
    <dbReference type="NCBI Taxonomy" id="2017146"/>
    <lineage>
        <taxon>Bacteria</taxon>
        <taxon>Candidatus Berkelbacteria</taxon>
    </lineage>
</organism>
<evidence type="ECO:0000256" key="5">
    <source>
        <dbReference type="ARBA" id="ARBA00022676"/>
    </source>
</evidence>
<evidence type="ECO:0000256" key="1">
    <source>
        <dbReference type="ARBA" id="ARBA00001478"/>
    </source>
</evidence>
<evidence type="ECO:0000256" key="3">
    <source>
        <dbReference type="ARBA" id="ARBA00010281"/>
    </source>
</evidence>
<accession>A0A554LSY6</accession>
<evidence type="ECO:0000256" key="7">
    <source>
        <dbReference type="ARBA" id="ARBA00023056"/>
    </source>
</evidence>